<dbReference type="Gene3D" id="2.60.40.10">
    <property type="entry name" value="Immunoglobulins"/>
    <property type="match status" value="11"/>
</dbReference>
<feature type="signal peptide" evidence="4">
    <location>
        <begin position="1"/>
        <end position="27"/>
    </location>
</feature>
<organism evidence="6 7">
    <name type="scientific">Microbacterium fluvii</name>
    <dbReference type="NCBI Taxonomy" id="415215"/>
    <lineage>
        <taxon>Bacteria</taxon>
        <taxon>Bacillati</taxon>
        <taxon>Actinomycetota</taxon>
        <taxon>Actinomycetes</taxon>
        <taxon>Micrococcales</taxon>
        <taxon>Microbacteriaceae</taxon>
        <taxon>Microbacterium</taxon>
    </lineage>
</organism>
<evidence type="ECO:0000259" key="5">
    <source>
        <dbReference type="PROSITE" id="PS50853"/>
    </source>
</evidence>
<keyword evidence="1" id="KW-0677">Repeat</keyword>
<keyword evidence="4" id="KW-0732">Signal</keyword>
<feature type="domain" description="Fibronectin type-III" evidence="5">
    <location>
        <begin position="922"/>
        <end position="1025"/>
    </location>
</feature>
<comment type="caution">
    <text evidence="6">The sequence shown here is derived from an EMBL/GenBank/DDBJ whole genome shotgun (WGS) entry which is preliminary data.</text>
</comment>
<feature type="chain" id="PRO_5046321849" evidence="4">
    <location>
        <begin position="28"/>
        <end position="1305"/>
    </location>
</feature>
<dbReference type="InterPro" id="IPR050964">
    <property type="entry name" value="Striated_Muscle_Regulatory"/>
</dbReference>
<evidence type="ECO:0000256" key="4">
    <source>
        <dbReference type="SAM" id="SignalP"/>
    </source>
</evidence>
<evidence type="ECO:0000256" key="1">
    <source>
        <dbReference type="ARBA" id="ARBA00022737"/>
    </source>
</evidence>
<evidence type="ECO:0000313" key="6">
    <source>
        <dbReference type="EMBL" id="MFC7269525.1"/>
    </source>
</evidence>
<dbReference type="PRINTS" id="PR00014">
    <property type="entry name" value="FNTYPEIII"/>
</dbReference>
<feature type="domain" description="Fibronectin type-III" evidence="5">
    <location>
        <begin position="1027"/>
        <end position="1118"/>
    </location>
</feature>
<proteinExistence type="predicted"/>
<keyword evidence="2" id="KW-0378">Hydrolase</keyword>
<accession>A0ABW2HG77</accession>
<keyword evidence="3" id="KW-0119">Carbohydrate metabolism</keyword>
<feature type="domain" description="Fibronectin type-III" evidence="5">
    <location>
        <begin position="1120"/>
        <end position="1214"/>
    </location>
</feature>
<dbReference type="SMART" id="SM00060">
    <property type="entry name" value="FN3"/>
    <property type="match status" value="7"/>
</dbReference>
<keyword evidence="3" id="KW-0624">Polysaccharide degradation</keyword>
<protein>
    <submittedName>
        <fullName evidence="6">Fibronectin type III domain-containing protein</fullName>
    </submittedName>
</protein>
<evidence type="ECO:0000256" key="3">
    <source>
        <dbReference type="ARBA" id="ARBA00023326"/>
    </source>
</evidence>
<dbReference type="InterPro" id="IPR013783">
    <property type="entry name" value="Ig-like_fold"/>
</dbReference>
<dbReference type="CDD" id="cd00063">
    <property type="entry name" value="FN3"/>
    <property type="match status" value="4"/>
</dbReference>
<evidence type="ECO:0000313" key="7">
    <source>
        <dbReference type="Proteomes" id="UP001596507"/>
    </source>
</evidence>
<dbReference type="SUPFAM" id="SSF49265">
    <property type="entry name" value="Fibronectin type III"/>
    <property type="match status" value="4"/>
</dbReference>
<keyword evidence="2" id="KW-0326">Glycosidase</keyword>
<feature type="domain" description="Fibronectin type-III" evidence="5">
    <location>
        <begin position="1215"/>
        <end position="1305"/>
    </location>
</feature>
<evidence type="ECO:0000256" key="2">
    <source>
        <dbReference type="ARBA" id="ARBA00023295"/>
    </source>
</evidence>
<gene>
    <name evidence="6" type="ORF">ACFQRL_11185</name>
</gene>
<dbReference type="PANTHER" id="PTHR13817:SF73">
    <property type="entry name" value="FIBRONECTIN TYPE-III DOMAIN-CONTAINING PROTEIN"/>
    <property type="match status" value="1"/>
</dbReference>
<dbReference type="Pfam" id="PF00041">
    <property type="entry name" value="fn3"/>
    <property type="match status" value="4"/>
</dbReference>
<dbReference type="PROSITE" id="PS50853">
    <property type="entry name" value="FN3"/>
    <property type="match status" value="4"/>
</dbReference>
<dbReference type="EMBL" id="JBHTBE010000002">
    <property type="protein sequence ID" value="MFC7269525.1"/>
    <property type="molecule type" value="Genomic_DNA"/>
</dbReference>
<sequence>MSLRSVVSAAIAGAMVAAVLVAAPAAAAGPSSPEGLTADASVDGTVKFQWEPSVGATAYRLEWSADPSFPSGAVTTIDTYARDYVTRWQPGAAADADLYWRVTAFGTGVTTSTLGEPSGVGLVQTGLDSAPEPMGPGSDGVAAQIEYPDPTVFSWEPVVGAISYQLEYTSDTLGGGASTTTTVAGTQFAPVNPLARVDSGGNVLTWKWRVRAQFYNGTTSTSTAVYGAWSSAREFQIVWDDAPTNLLPADGVTAVQTDLSFSWDAVPGAAKYRVTFGESVDGTGDNRTILNPRTVDVYTTTYIPTVQISDATRFWQVTPLDYANNLGAPSAVHQYKKKWTTQDAASLPSDPGNTAPVSITGSLSATAPESVYLTDLELAWEALPRATYYQVEAYDDSSNTYTCTTASTSATIMGKYVNGTNNSDADQVLKSVSDCLWASTVAKQIQAGRTYHWRVRGVDLTGSSTASYTAGLPSGALVSNWSDTRHLTVVADDRAVPETDAVDLDLDAFSADNPATVIGQPAPLLTWSASGYLDGSTRKQAPAYQVTFYKNPQRTSVIGSVITPSTTLRLDGVFLDNTTAEPYYAAVRPVAFTTPPWSGTMLLLGGVDNESTESFAWNKESHSLTGLDSMQLSDGSVRLSWNPQSVTGLQDGGSRGYQVRVYNGGTLQGIAKKVEFPFFMAQKPASSTDTSFPSTATDLPLAPGSGYSFDVAPLDANGNPGPVTKSATFSVGIATPEVTEDASVAGGSVAFTWSSVPGALKYAVQYRRVGAASWGTAVVVSQTAAAVTGLDQGSYEWQVRTYDAASNLSAWSASQTFVVGAGQSSLTLAAEEVLPLSERVLSWTSEVAGATRFQVQIADDAAFTTSVKSYETVATSLAIPDALVAGKTYYWRVKALSEPVGTSTALRVLAVSATDTFTVLTVPAKVSGLALSKAGTGLSASWTLLTGANIGADSLVSYVVAYREKSSDDDWTNAIETETAATAKTLQVDGLVSGVVYQFRVAAKNTEGTGPWSDVKELATATAPTAAPTITVTPKLGELSVKIGSISSSGNGGSAITGYLVQYRTDGGEWTASEIKVASTYAITGLKNTTDYQVSIAAINAVGVGPAAEATARTLGYSSAPQSVKATRGDKKATVSWKAPATPNGTVTGYVVQKRLGTSGEWTTAATTSASTLTASVTGLTNGKTYQVRVAAKTSVGTGTYSSSINVVPAGKPPAPTKVKATSSSKGTVTVSWPKVSSNGSAITGYVVKYSTNGSKWYTLKSVSASTLKVTSTKGSHGKKIYFKVYAKNAVGTSAGSSTISVVRK</sequence>
<dbReference type="Proteomes" id="UP001596507">
    <property type="component" value="Unassembled WGS sequence"/>
</dbReference>
<reference evidence="7" key="1">
    <citation type="journal article" date="2019" name="Int. J. Syst. Evol. Microbiol.">
        <title>The Global Catalogue of Microorganisms (GCM) 10K type strain sequencing project: providing services to taxonomists for standard genome sequencing and annotation.</title>
        <authorList>
            <consortium name="The Broad Institute Genomics Platform"/>
            <consortium name="The Broad Institute Genome Sequencing Center for Infectious Disease"/>
            <person name="Wu L."/>
            <person name="Ma J."/>
        </authorList>
    </citation>
    <scope>NUCLEOTIDE SEQUENCE [LARGE SCALE GENOMIC DNA]</scope>
    <source>
        <strain evidence="7">CGMCC 1.15772</strain>
    </source>
</reference>
<dbReference type="InterPro" id="IPR003961">
    <property type="entry name" value="FN3_dom"/>
</dbReference>
<dbReference type="InterPro" id="IPR036116">
    <property type="entry name" value="FN3_sf"/>
</dbReference>
<dbReference type="PANTHER" id="PTHR13817">
    <property type="entry name" value="TITIN"/>
    <property type="match status" value="1"/>
</dbReference>
<name>A0ABW2HG77_9MICO</name>
<dbReference type="RefSeq" id="WP_262874440.1">
    <property type="nucleotide sequence ID" value="NZ_BAABKW010000004.1"/>
</dbReference>
<keyword evidence="7" id="KW-1185">Reference proteome</keyword>